<dbReference type="CDD" id="cd01949">
    <property type="entry name" value="GGDEF"/>
    <property type="match status" value="1"/>
</dbReference>
<feature type="transmembrane region" description="Helical" evidence="1">
    <location>
        <begin position="58"/>
        <end position="80"/>
    </location>
</feature>
<dbReference type="PANTHER" id="PTHR44757:SF2">
    <property type="entry name" value="BIOFILM ARCHITECTURE MAINTENANCE PROTEIN MBAA"/>
    <property type="match status" value="1"/>
</dbReference>
<dbReference type="SUPFAM" id="SSF141868">
    <property type="entry name" value="EAL domain-like"/>
    <property type="match status" value="1"/>
</dbReference>
<accession>A0AA49FN17</accession>
<dbReference type="SMART" id="SM00086">
    <property type="entry name" value="PAC"/>
    <property type="match status" value="4"/>
</dbReference>
<dbReference type="InterPro" id="IPR033425">
    <property type="entry name" value="MASE3"/>
</dbReference>
<dbReference type="InterPro" id="IPR000160">
    <property type="entry name" value="GGDEF_dom"/>
</dbReference>
<dbReference type="InterPro" id="IPR052155">
    <property type="entry name" value="Biofilm_reg_signaling"/>
</dbReference>
<dbReference type="EMBL" id="CP107246">
    <property type="protein sequence ID" value="WIM06518.1"/>
    <property type="molecule type" value="Genomic_DNA"/>
</dbReference>
<dbReference type="Gene3D" id="3.20.20.450">
    <property type="entry name" value="EAL domain"/>
    <property type="match status" value="1"/>
</dbReference>
<dbReference type="PROSITE" id="PS50883">
    <property type="entry name" value="EAL"/>
    <property type="match status" value="1"/>
</dbReference>
<dbReference type="SMART" id="SM00091">
    <property type="entry name" value="PAS"/>
    <property type="match status" value="4"/>
</dbReference>
<evidence type="ECO:0000259" key="3">
    <source>
        <dbReference type="PROSITE" id="PS50113"/>
    </source>
</evidence>
<dbReference type="InterPro" id="IPR013767">
    <property type="entry name" value="PAS_fold"/>
</dbReference>
<dbReference type="Pfam" id="PF00563">
    <property type="entry name" value="EAL"/>
    <property type="match status" value="1"/>
</dbReference>
<dbReference type="InterPro" id="IPR043128">
    <property type="entry name" value="Rev_trsase/Diguanyl_cyclase"/>
</dbReference>
<feature type="transmembrane region" description="Helical" evidence="1">
    <location>
        <begin position="32"/>
        <end position="52"/>
    </location>
</feature>
<dbReference type="InterPro" id="IPR013655">
    <property type="entry name" value="PAS_fold_3"/>
</dbReference>
<feature type="transmembrane region" description="Helical" evidence="1">
    <location>
        <begin position="92"/>
        <end position="110"/>
    </location>
</feature>
<dbReference type="SUPFAM" id="SSF55073">
    <property type="entry name" value="Nucleotide cyclase"/>
    <property type="match status" value="1"/>
</dbReference>
<dbReference type="SMART" id="SM00267">
    <property type="entry name" value="GGDEF"/>
    <property type="match status" value="1"/>
</dbReference>
<feature type="domain" description="PAS" evidence="2">
    <location>
        <begin position="552"/>
        <end position="622"/>
    </location>
</feature>
<evidence type="ECO:0000259" key="5">
    <source>
        <dbReference type="PROSITE" id="PS50887"/>
    </source>
</evidence>
<feature type="domain" description="PAS" evidence="2">
    <location>
        <begin position="675"/>
        <end position="730"/>
    </location>
</feature>
<dbReference type="CDD" id="cd00130">
    <property type="entry name" value="PAS"/>
    <property type="match status" value="4"/>
</dbReference>
<dbReference type="Proteomes" id="UP001234916">
    <property type="component" value="Chromosome"/>
</dbReference>
<feature type="domain" description="PAS" evidence="2">
    <location>
        <begin position="425"/>
        <end position="473"/>
    </location>
</feature>
<dbReference type="KEGG" id="npv:OHM77_04425"/>
<protein>
    <submittedName>
        <fullName evidence="6">PAS domain S-box protein</fullName>
    </submittedName>
</protein>
<feature type="domain" description="PAS" evidence="2">
    <location>
        <begin position="297"/>
        <end position="350"/>
    </location>
</feature>
<keyword evidence="1" id="KW-0472">Membrane</keyword>
<dbReference type="GO" id="GO:0006355">
    <property type="term" value="P:regulation of DNA-templated transcription"/>
    <property type="evidence" value="ECO:0007669"/>
    <property type="project" value="InterPro"/>
</dbReference>
<evidence type="ECO:0000259" key="2">
    <source>
        <dbReference type="PROSITE" id="PS50112"/>
    </source>
</evidence>
<feature type="transmembrane region" description="Helical" evidence="1">
    <location>
        <begin position="201"/>
        <end position="219"/>
    </location>
</feature>
<reference evidence="6" key="1">
    <citation type="journal article" date="2023" name="Nat. Microbiol.">
        <title>Enrichment and characterization of a nitric oxide-reducing microbial community in a continuous bioreactor.</title>
        <authorList>
            <person name="Garrido-Amador P."/>
            <person name="Stortenbeker N."/>
            <person name="Wessels H.J.C.T."/>
            <person name="Speth D.R."/>
            <person name="Garcia-Heredia I."/>
            <person name="Kartal B."/>
        </authorList>
    </citation>
    <scope>NUCLEOTIDE SEQUENCE</scope>
    <source>
        <strain evidence="6">MAG1</strain>
    </source>
</reference>
<feature type="domain" description="GGDEF" evidence="5">
    <location>
        <begin position="833"/>
        <end position="968"/>
    </location>
</feature>
<dbReference type="FunFam" id="3.20.20.450:FF:000001">
    <property type="entry name" value="Cyclic di-GMP phosphodiesterase yahA"/>
    <property type="match status" value="1"/>
</dbReference>
<evidence type="ECO:0000256" key="1">
    <source>
        <dbReference type="SAM" id="Phobius"/>
    </source>
</evidence>
<keyword evidence="1" id="KW-1133">Transmembrane helix</keyword>
<dbReference type="Gene3D" id="3.30.450.20">
    <property type="entry name" value="PAS domain"/>
    <property type="match status" value="4"/>
</dbReference>
<dbReference type="InterPro" id="IPR000014">
    <property type="entry name" value="PAS"/>
</dbReference>
<dbReference type="InterPro" id="IPR001633">
    <property type="entry name" value="EAL_dom"/>
</dbReference>
<feature type="transmembrane region" description="Helical" evidence="1">
    <location>
        <begin position="130"/>
        <end position="150"/>
    </location>
</feature>
<dbReference type="Pfam" id="PF00990">
    <property type="entry name" value="GGDEF"/>
    <property type="match status" value="1"/>
</dbReference>
<keyword evidence="1" id="KW-0812">Transmembrane</keyword>
<dbReference type="Pfam" id="PF17159">
    <property type="entry name" value="MASE3"/>
    <property type="match status" value="1"/>
</dbReference>
<dbReference type="NCBIfam" id="TIGR00229">
    <property type="entry name" value="sensory_box"/>
    <property type="match status" value="4"/>
</dbReference>
<dbReference type="PROSITE" id="PS50112">
    <property type="entry name" value="PAS"/>
    <property type="match status" value="4"/>
</dbReference>
<dbReference type="SUPFAM" id="SSF55785">
    <property type="entry name" value="PYP-like sensor domain (PAS domain)"/>
    <property type="match status" value="4"/>
</dbReference>
<dbReference type="PANTHER" id="PTHR44757">
    <property type="entry name" value="DIGUANYLATE CYCLASE DGCP"/>
    <property type="match status" value="1"/>
</dbReference>
<dbReference type="InterPro" id="IPR000700">
    <property type="entry name" value="PAS-assoc_C"/>
</dbReference>
<organism evidence="6">
    <name type="scientific">Candidatus Nitricoxidivorans perseverans</name>
    <dbReference type="NCBI Taxonomy" id="2975601"/>
    <lineage>
        <taxon>Bacteria</taxon>
        <taxon>Pseudomonadati</taxon>
        <taxon>Pseudomonadota</taxon>
        <taxon>Betaproteobacteria</taxon>
        <taxon>Nitrosomonadales</taxon>
        <taxon>Sterolibacteriaceae</taxon>
        <taxon>Candidatus Nitricoxidivorans</taxon>
    </lineage>
</organism>
<dbReference type="CDD" id="cd01948">
    <property type="entry name" value="EAL"/>
    <property type="match status" value="1"/>
</dbReference>
<dbReference type="InterPro" id="IPR035919">
    <property type="entry name" value="EAL_sf"/>
</dbReference>
<evidence type="ECO:0000259" key="4">
    <source>
        <dbReference type="PROSITE" id="PS50883"/>
    </source>
</evidence>
<proteinExistence type="predicted"/>
<dbReference type="Gene3D" id="3.30.70.270">
    <property type="match status" value="1"/>
</dbReference>
<feature type="transmembrane region" description="Helical" evidence="1">
    <location>
        <begin position="162"/>
        <end position="181"/>
    </location>
</feature>
<feature type="domain" description="PAC" evidence="3">
    <location>
        <begin position="499"/>
        <end position="551"/>
    </location>
</feature>
<sequence length="1237" mass="137021">MEFRNPLGTRIAPTTAIGAEWRAVLLPPLRQWLLWLGLPLLLLIPVMPPLSVPDSGYLALHSIMEAMAVAVASLVFVIGWSLYPRTRGTTSLLVGCGFLAVAIFDLAHLLSHAGMPFWLTPGSVEKGIAFWLAARYTSALVLLLAVSSAWRVGGRPGLRPLALGLTLAVCIPLVPAIAHGIEGASGLFFVAGQGLTPLNIAAEYVLIALFVAALLIVALRPPPLAPLALRPLVLALLSMIASESLLSLNGEPADLFNFAGHACKVIAYYQLYQALFVGMVCEPFRRMEEAEKALRHSEAGLSALFEAAPDGVMVVDALSRIVLVNPAAADMFGYDAGEMKGMSHHRLLPERMRGEHARLAADYFAEPAARLMGGSRRFHAQRRDGREFPAEVALSPVILGGRRHVIATVRDITVHEQVERSLEASEARTRSFLDNSVDWVWEVDATGLFTYSSNSVQTLFGLAPAEVIGRSPLNFMSEAEAGRFGPIWREQFMRQEPMIRVECNYRHGTGRALTLETSASPFFDGGGRFLGYRGTSRDVTLSRENRRALAESEQRFRILFEHSPIGMGIADLEGRILYVNDTLSAMFGYTEEELRALTVQEIAHPEDYRASQPRREAMLEGRAPGFSADLRYRCRDGRYLWTQATVTLGRNGKGQPDHLLAQIRDISAERENRLRAERMLALIDGSDECIVFIGRDTGITYLNPCARRLLGLREDEDAGGLILSDCHPPEMTDLIFNWMLPQADRAGVWRGEILWRARSGEDVPVWQTVMAHKDEAGEVDYWSVVARDQRERQQFEARLQYQDTHDALTALPNQALVRDRFQQALVAARRRNRLVAVLLVDLDDFRRINDTLGHAAGDAILLETALRLQHTLQEGDTLTRRGGDEFVILLPDAELVQDIVAVADRINDALAAPVRIRDREVFLTASIGASVFPFDHDDIDELLRKAEVAMYRAKEVERGGCRFYTADMDHRYREDLDVEAALRRAIERNELLLYYQPKFHLADGRLGGFEALMRWQHPEQGMIPPGRFIPIAERSNLIVDLGEWALRTACLQMAAWRRQGFETGRMAVNVSALQFEHGDLVATVQAVLAETGLPAERLELEVTESVLMHDPAAASRILESLKSMGVSIAVDDFGTGYSSLSYLRRFPVDVLKIDRSFVAEIGADADAAAIVHAIVSMAHVLGIHVVAEGIETPEQQDYLRDCHCDLAQGYLTGRPVDAEAARSFLAPARQPAADVEA</sequence>
<dbReference type="PROSITE" id="PS50887">
    <property type="entry name" value="GGDEF"/>
    <property type="match status" value="1"/>
</dbReference>
<dbReference type="NCBIfam" id="TIGR00254">
    <property type="entry name" value="GGDEF"/>
    <property type="match status" value="1"/>
</dbReference>
<feature type="transmembrane region" description="Helical" evidence="1">
    <location>
        <begin position="231"/>
        <end position="248"/>
    </location>
</feature>
<dbReference type="SMART" id="SM00052">
    <property type="entry name" value="EAL"/>
    <property type="match status" value="1"/>
</dbReference>
<dbReference type="InterPro" id="IPR001610">
    <property type="entry name" value="PAC"/>
</dbReference>
<dbReference type="InterPro" id="IPR035965">
    <property type="entry name" value="PAS-like_dom_sf"/>
</dbReference>
<gene>
    <name evidence="6" type="ORF">OHM77_04425</name>
</gene>
<evidence type="ECO:0000313" key="6">
    <source>
        <dbReference type="EMBL" id="WIM06518.1"/>
    </source>
</evidence>
<dbReference type="PROSITE" id="PS50113">
    <property type="entry name" value="PAC"/>
    <property type="match status" value="2"/>
</dbReference>
<dbReference type="Pfam" id="PF08447">
    <property type="entry name" value="PAS_3"/>
    <property type="match status" value="1"/>
</dbReference>
<dbReference type="AlphaFoldDB" id="A0AA49FN17"/>
<feature type="domain" description="EAL" evidence="4">
    <location>
        <begin position="975"/>
        <end position="1229"/>
    </location>
</feature>
<dbReference type="InterPro" id="IPR029787">
    <property type="entry name" value="Nucleotide_cyclase"/>
</dbReference>
<name>A0AA49FN17_9PROT</name>
<feature type="domain" description="PAC" evidence="3">
    <location>
        <begin position="626"/>
        <end position="678"/>
    </location>
</feature>
<dbReference type="Pfam" id="PF00989">
    <property type="entry name" value="PAS"/>
    <property type="match status" value="3"/>
</dbReference>